<feature type="compositionally biased region" description="Low complexity" evidence="1">
    <location>
        <begin position="987"/>
        <end position="1009"/>
    </location>
</feature>
<feature type="compositionally biased region" description="Low complexity" evidence="1">
    <location>
        <begin position="1022"/>
        <end position="1032"/>
    </location>
</feature>
<feature type="region of interest" description="Disordered" evidence="1">
    <location>
        <begin position="1164"/>
        <end position="1227"/>
    </location>
</feature>
<name>A0A182NVE5_9DIPT</name>
<feature type="compositionally biased region" description="Polar residues" evidence="1">
    <location>
        <begin position="1177"/>
        <end position="1191"/>
    </location>
</feature>
<feature type="region of interest" description="Disordered" evidence="1">
    <location>
        <begin position="92"/>
        <end position="115"/>
    </location>
</feature>
<feature type="compositionally biased region" description="Low complexity" evidence="1">
    <location>
        <begin position="432"/>
        <end position="441"/>
    </location>
</feature>
<reference evidence="3" key="1">
    <citation type="submission" date="2013-03" db="EMBL/GenBank/DDBJ databases">
        <title>The Genome Sequence of Anopheles dirus WRAIR2.</title>
        <authorList>
            <consortium name="The Broad Institute Genomics Platform"/>
            <person name="Neafsey D.E."/>
            <person name="Walton C."/>
            <person name="Walker B."/>
            <person name="Young S.K."/>
            <person name="Zeng Q."/>
            <person name="Gargeya S."/>
            <person name="Fitzgerald M."/>
            <person name="Haas B."/>
            <person name="Abouelleil A."/>
            <person name="Allen A.W."/>
            <person name="Alvarado L."/>
            <person name="Arachchi H.M."/>
            <person name="Berlin A.M."/>
            <person name="Chapman S.B."/>
            <person name="Gainer-Dewar J."/>
            <person name="Goldberg J."/>
            <person name="Griggs A."/>
            <person name="Gujja S."/>
            <person name="Hansen M."/>
            <person name="Howarth C."/>
            <person name="Imamovic A."/>
            <person name="Ireland A."/>
            <person name="Larimer J."/>
            <person name="McCowan C."/>
            <person name="Murphy C."/>
            <person name="Pearson M."/>
            <person name="Poon T.W."/>
            <person name="Priest M."/>
            <person name="Roberts A."/>
            <person name="Saif S."/>
            <person name="Shea T."/>
            <person name="Sisk P."/>
            <person name="Sykes S."/>
            <person name="Wortman J."/>
            <person name="Nusbaum C."/>
            <person name="Birren B."/>
        </authorList>
    </citation>
    <scope>NUCLEOTIDE SEQUENCE [LARGE SCALE GENOMIC DNA]</scope>
    <source>
        <strain evidence="3">WRAIR2</strain>
    </source>
</reference>
<accession>A0A182NVE5</accession>
<feature type="compositionally biased region" description="Acidic residues" evidence="1">
    <location>
        <begin position="95"/>
        <end position="112"/>
    </location>
</feature>
<sequence>SCDESAPPQVSCSSDQNKSLSVNVETPQNPPTIALSAVKPSVSKQDDDNDVGGLPYSNRPSLYIGPPETSYSCDSIDEFTPNIDEQELYVSSFSESEDENDAAGDVYDDASESEPSRYYSALGQHECELDYRGRAHHHHTKFMRRSLSYTFANDPDRYNACNADEDDSSAVAFASWRLMARSAEELLTNQSGHCGEHTNCGDCSLSRIRHCALRREQFAKLNTNTRQSRSLSPPAYRLLSNTTAGVAHTDVLVQPSTLQVPSSGNGAIVRSFELSDRMVRLVRYPLRAMTRFASDPSLPLGHAWYGHQIVGTAAPDMAGANLRAPPGVITVSATDPKVYVSLTTPPPDDDDNAPLLRLLGNDGDEEATLLGGATDMQPRLVRKHLPYRGWSGNVDNDDERCLAADNTSSVLTYYDATATVPVQPTSTDEPDGSSFSSGIPISSQSPILSVRLTPEPPVSSDIVTQLSSSADDTQLITENVITNPGVYSVPICSTTCPTSTTDTTTITTTISTSAQFTSTTTTATITNPTVTTTTSFFATVASSSSVTTTTNTTDTTVCSAVVVPCVPSVADTSNFFSTRPSYTHTTNTTNVLGSPTMPSLVCVASNRKKSHCSAKLLVKSYTIDGGSAGTSYSAMMMMTPNATLTTTTATSTVFGAEEAATAAAGTAGESLGATHTTFASTAITATSSTATAGSAGSGSCLYCCSGVGGSGTVAKTPAGAGATAHCGSGSPSSCCCCCCCCYCYSTPSSSSAGGLAGTGVGGPAGTATATTVRRQRHSIAGQMSYFKMLGTFSKKMATSTNSLFSTAVISGSSSAPNLRDMIPSTASPSGFGGVPPIRPLETLHNALSLKQLDAFLERMTVAPLFKTPASSPPPKHPLIGTAALADSTAAPAGGSRCGAGTLPTLSLAGTEAESISASSQTVGGTAAAAAAQDDKCQASQRSTGGRDFVPLAAVGQQAAVGGAAGPGTGGAVTANGGASSIAGAQQSWSDHSSSMTSSISALSSGGPSSPNYSEVYSRGCPSSDMSASITSSTDGSSLAAIVGGTEQQLVTLPHLFSHTQPQVSPKHPQTDLATVAVTTCAELGPQEDPTNPAVSCGVDPCLRRSSTLDISGDLTPVSACSDWDSNTNEATKGSTANYDLTTATTNTMEEDDEDATISTDTCLSVGDQQQQHQQQHSTVEPTPTASSSSSGVGKLPLFRGAFPFDEPHQTDDLGNATGTKVDNRIRGSRIQRQISLYEKDTRTEPKNLHQGAHEWCAEGLKFEPAGHRSRVGPQQQLPRLHMSFDELRKELPYNERNLLSQQDPGAQQVRDGGVGAHQELADKCFLKSLAQLTVSQRPPAPESTSGATGPPSPHTPGALVIREGFIEPPRLTRVTKSFHGKTNHQKLNIEQQQQQLESSRSVGDPGSFRRASDSPIAAPTRYNKNAIRSQQQQAGGSRFTTSIVQEPPPEQRQEQGASGGSTTEEPSMPSGSK</sequence>
<feature type="compositionally biased region" description="Polar residues" evidence="1">
    <location>
        <begin position="1422"/>
        <end position="1444"/>
    </location>
</feature>
<dbReference type="Proteomes" id="UP000075884">
    <property type="component" value="Unassembled WGS sequence"/>
</dbReference>
<feature type="compositionally biased region" description="Polar residues" evidence="1">
    <location>
        <begin position="1385"/>
        <end position="1401"/>
    </location>
</feature>
<feature type="region of interest" description="Disordered" evidence="1">
    <location>
        <begin position="1379"/>
        <end position="1473"/>
    </location>
</feature>
<dbReference type="VEuPathDB" id="VectorBase:ADIR011646"/>
<protein>
    <submittedName>
        <fullName evidence="2">Uncharacterized protein</fullName>
    </submittedName>
</protein>
<feature type="region of interest" description="Disordered" evidence="1">
    <location>
        <begin position="983"/>
        <end position="1032"/>
    </location>
</feature>
<dbReference type="STRING" id="7168.A0A182NVE5"/>
<feature type="region of interest" description="Disordered" evidence="1">
    <location>
        <begin position="1"/>
        <end position="67"/>
    </location>
</feature>
<feature type="compositionally biased region" description="Polar residues" evidence="1">
    <location>
        <begin position="8"/>
        <end position="27"/>
    </location>
</feature>
<feature type="compositionally biased region" description="Polar residues" evidence="1">
    <location>
        <begin position="1460"/>
        <end position="1473"/>
    </location>
</feature>
<organism evidence="2 3">
    <name type="scientific">Anopheles dirus</name>
    <dbReference type="NCBI Taxonomy" id="7168"/>
    <lineage>
        <taxon>Eukaryota</taxon>
        <taxon>Metazoa</taxon>
        <taxon>Ecdysozoa</taxon>
        <taxon>Arthropoda</taxon>
        <taxon>Hexapoda</taxon>
        <taxon>Insecta</taxon>
        <taxon>Pterygota</taxon>
        <taxon>Neoptera</taxon>
        <taxon>Endopterygota</taxon>
        <taxon>Diptera</taxon>
        <taxon>Nematocera</taxon>
        <taxon>Culicoidea</taxon>
        <taxon>Culicidae</taxon>
        <taxon>Anophelinae</taxon>
        <taxon>Anopheles</taxon>
    </lineage>
</organism>
<keyword evidence="3" id="KW-1185">Reference proteome</keyword>
<evidence type="ECO:0000313" key="2">
    <source>
        <dbReference type="EnsemblMetazoa" id="ADIR011646-PA"/>
    </source>
</evidence>
<reference evidence="2" key="2">
    <citation type="submission" date="2020-05" db="UniProtKB">
        <authorList>
            <consortium name="EnsemblMetazoa"/>
        </authorList>
    </citation>
    <scope>IDENTIFICATION</scope>
    <source>
        <strain evidence="2">WRAIR2</strain>
    </source>
</reference>
<feature type="region of interest" description="Disordered" evidence="1">
    <location>
        <begin position="421"/>
        <end position="441"/>
    </location>
</feature>
<dbReference type="EnsemblMetazoa" id="ADIR011646-RA">
    <property type="protein sequence ID" value="ADIR011646-PA"/>
    <property type="gene ID" value="ADIR011646"/>
</dbReference>
<evidence type="ECO:0000313" key="3">
    <source>
        <dbReference type="Proteomes" id="UP000075884"/>
    </source>
</evidence>
<evidence type="ECO:0000256" key="1">
    <source>
        <dbReference type="SAM" id="MobiDB-lite"/>
    </source>
</evidence>
<feature type="compositionally biased region" description="Polar residues" evidence="1">
    <location>
        <begin position="1335"/>
        <end position="1347"/>
    </location>
</feature>
<feature type="region of interest" description="Disordered" evidence="1">
    <location>
        <begin position="1335"/>
        <end position="1358"/>
    </location>
</feature>
<proteinExistence type="predicted"/>